<dbReference type="AlphaFoldDB" id="A0A100VRA3"/>
<gene>
    <name evidence="3" type="ORF">PAHA3_4711</name>
</gene>
<reference evidence="4" key="2">
    <citation type="submission" date="2016-01" db="EMBL/GenBank/DDBJ databases">
        <title>Draft Genome Sequence of Paenibacillus amylolyticus Heshi-A3 that Was Isolated from Fermented Rice Bran with Aging Salted Mackerel, Which Was Named Heshiko as Traditional Fermented Seafood in Japan.</title>
        <authorList>
            <person name="Akuzawa S."/>
            <person name="Nakagawa J."/>
            <person name="Kanekatsu T."/>
            <person name="Kubota E."/>
            <person name="Ohtake R."/>
            <person name="Suzuki T."/>
            <person name="Kanesaki Y."/>
        </authorList>
    </citation>
    <scope>NUCLEOTIDE SEQUENCE [LARGE SCALE GENOMIC DNA]</scope>
    <source>
        <strain evidence="4">Heshi-A3</strain>
    </source>
</reference>
<dbReference type="EMBL" id="BCNV01000005">
    <property type="protein sequence ID" value="GAS84608.1"/>
    <property type="molecule type" value="Genomic_DNA"/>
</dbReference>
<comment type="caution">
    <text evidence="3">The sequence shown here is derived from an EMBL/GenBank/DDBJ whole genome shotgun (WGS) entry which is preliminary data.</text>
</comment>
<reference evidence="3 4" key="1">
    <citation type="journal article" date="2016" name="Genome Announc.">
        <title>Draft Genome Sequence of Paenibacillus amylolyticus Heshi-A3, Isolated from Fermented Rice Bran in a Japanese Fermented Seafood Dish.</title>
        <authorList>
            <person name="Akuzawa S."/>
            <person name="Nagaoka J."/>
            <person name="Kanekatsu M."/>
            <person name="Kubota E."/>
            <person name="Ohtake R."/>
            <person name="Suzuki T."/>
            <person name="Kanesaki Y."/>
        </authorList>
    </citation>
    <scope>NUCLEOTIDE SEQUENCE [LARGE SCALE GENOMIC DNA]</scope>
    <source>
        <strain evidence="3 4">Heshi-A3</strain>
    </source>
</reference>
<feature type="region of interest" description="Disordered" evidence="1">
    <location>
        <begin position="1"/>
        <end position="24"/>
    </location>
</feature>
<protein>
    <recommendedName>
        <fullName evidence="5">DNA-directed RNA polymerase subunit beta</fullName>
    </recommendedName>
</protein>
<keyword evidence="2" id="KW-0812">Transmembrane</keyword>
<evidence type="ECO:0000313" key="3">
    <source>
        <dbReference type="EMBL" id="GAS84608.1"/>
    </source>
</evidence>
<organism evidence="3 4">
    <name type="scientific">Paenibacillus amylolyticus</name>
    <dbReference type="NCBI Taxonomy" id="1451"/>
    <lineage>
        <taxon>Bacteria</taxon>
        <taxon>Bacillati</taxon>
        <taxon>Bacillota</taxon>
        <taxon>Bacilli</taxon>
        <taxon>Bacillales</taxon>
        <taxon>Paenibacillaceae</taxon>
        <taxon>Paenibacillus</taxon>
    </lineage>
</organism>
<evidence type="ECO:0008006" key="5">
    <source>
        <dbReference type="Google" id="ProtNLM"/>
    </source>
</evidence>
<keyword evidence="2" id="KW-0472">Membrane</keyword>
<keyword evidence="2" id="KW-1133">Transmembrane helix</keyword>
<evidence type="ECO:0000313" key="4">
    <source>
        <dbReference type="Proteomes" id="UP000069697"/>
    </source>
</evidence>
<dbReference type="Pfam" id="PF11772">
    <property type="entry name" value="EpuA"/>
    <property type="match status" value="1"/>
</dbReference>
<evidence type="ECO:0000256" key="1">
    <source>
        <dbReference type="SAM" id="MobiDB-lite"/>
    </source>
</evidence>
<sequence>MNVMTETQQQNSKPEKKEVKKKKSGWRIARWFLVPVLLVLALAGGMVAGYVVLGKQDIGSVLQWSTWEHVYNLVFAP</sequence>
<dbReference type="InterPro" id="IPR024596">
    <property type="entry name" value="RNApol_su_b/EpuA"/>
</dbReference>
<feature type="compositionally biased region" description="Polar residues" evidence="1">
    <location>
        <begin position="1"/>
        <end position="12"/>
    </location>
</feature>
<feature type="transmembrane region" description="Helical" evidence="2">
    <location>
        <begin position="31"/>
        <end position="53"/>
    </location>
</feature>
<evidence type="ECO:0000256" key="2">
    <source>
        <dbReference type="SAM" id="Phobius"/>
    </source>
</evidence>
<proteinExistence type="predicted"/>
<accession>A0A100VRA3</accession>
<name>A0A100VRA3_PAEAM</name>
<dbReference type="Proteomes" id="UP000069697">
    <property type="component" value="Unassembled WGS sequence"/>
</dbReference>